<dbReference type="EMBL" id="JARBHB010000005">
    <property type="protein sequence ID" value="KAJ8884005.1"/>
    <property type="molecule type" value="Genomic_DNA"/>
</dbReference>
<comment type="caution">
    <text evidence="1">The sequence shown here is derived from an EMBL/GenBank/DDBJ whole genome shotgun (WGS) entry which is preliminary data.</text>
</comment>
<reference evidence="1 2" key="1">
    <citation type="submission" date="2023-02" db="EMBL/GenBank/DDBJ databases">
        <title>LHISI_Scaffold_Assembly.</title>
        <authorList>
            <person name="Stuart O.P."/>
            <person name="Cleave R."/>
            <person name="Magrath M.J.L."/>
            <person name="Mikheyev A.S."/>
        </authorList>
    </citation>
    <scope>NUCLEOTIDE SEQUENCE [LARGE SCALE GENOMIC DNA]</scope>
    <source>
        <strain evidence="1">Daus_M_001</strain>
        <tissue evidence="1">Leg muscle</tissue>
    </source>
</reference>
<gene>
    <name evidence="1" type="ORF">PR048_015862</name>
</gene>
<accession>A0ABQ9HIF9</accession>
<protein>
    <submittedName>
        <fullName evidence="1">Uncharacterized protein</fullName>
    </submittedName>
</protein>
<name>A0ABQ9HIF9_9NEOP</name>
<dbReference type="Proteomes" id="UP001159363">
    <property type="component" value="Chromosome 4"/>
</dbReference>
<proteinExistence type="predicted"/>
<sequence>MLYPEDRARAFIEGAESLHEGGERALARLPCSRTNSLSVVSARAADSSSSPRLRAGHLHTRSSVQVLSSTLKGNLHPAHGGTLVILLASNLANRVRLPAKSLPDFRMWESCRMMPLVGDFLGDLLFVLPFNSGTAPYSPQSPSSALNTSLLRAVKISSLIRRGIPAEFLRPVLVLDKRRIALAKGNWNTPRKSNCRRQLHPHLERTKVLTRVHRSGSGRRASEWDVATFTAGIRDKGVETCKPLAALVPLVHYVKGLLLSKVLTLSRKAFSGRLPHRSWLCAGLQCEGLWVRLSSKHARISDRLVDDVTGNELAVDAEVVSRGRAGRDAHPSRAGIV</sequence>
<keyword evidence="2" id="KW-1185">Reference proteome</keyword>
<organism evidence="1 2">
    <name type="scientific">Dryococelus australis</name>
    <dbReference type="NCBI Taxonomy" id="614101"/>
    <lineage>
        <taxon>Eukaryota</taxon>
        <taxon>Metazoa</taxon>
        <taxon>Ecdysozoa</taxon>
        <taxon>Arthropoda</taxon>
        <taxon>Hexapoda</taxon>
        <taxon>Insecta</taxon>
        <taxon>Pterygota</taxon>
        <taxon>Neoptera</taxon>
        <taxon>Polyneoptera</taxon>
        <taxon>Phasmatodea</taxon>
        <taxon>Verophasmatodea</taxon>
        <taxon>Anareolatae</taxon>
        <taxon>Phasmatidae</taxon>
        <taxon>Eurycanthinae</taxon>
        <taxon>Dryococelus</taxon>
    </lineage>
</organism>
<evidence type="ECO:0000313" key="1">
    <source>
        <dbReference type="EMBL" id="KAJ8884005.1"/>
    </source>
</evidence>
<evidence type="ECO:0000313" key="2">
    <source>
        <dbReference type="Proteomes" id="UP001159363"/>
    </source>
</evidence>